<dbReference type="AlphaFoldDB" id="A0A9N7U0U9"/>
<protein>
    <submittedName>
        <fullName evidence="2">Uncharacterized protein</fullName>
    </submittedName>
</protein>
<feature type="compositionally biased region" description="Pro residues" evidence="1">
    <location>
        <begin position="152"/>
        <end position="163"/>
    </location>
</feature>
<reference evidence="2" key="1">
    <citation type="submission" date="2020-03" db="EMBL/GenBank/DDBJ databases">
        <authorList>
            <person name="Weist P."/>
        </authorList>
    </citation>
    <scope>NUCLEOTIDE SEQUENCE</scope>
</reference>
<proteinExistence type="predicted"/>
<evidence type="ECO:0000313" key="2">
    <source>
        <dbReference type="EMBL" id="CAB1422630.1"/>
    </source>
</evidence>
<name>A0A9N7U0U9_PLEPL</name>
<feature type="region of interest" description="Disordered" evidence="1">
    <location>
        <begin position="49"/>
        <end position="202"/>
    </location>
</feature>
<organism evidence="2 3">
    <name type="scientific">Pleuronectes platessa</name>
    <name type="common">European plaice</name>
    <dbReference type="NCBI Taxonomy" id="8262"/>
    <lineage>
        <taxon>Eukaryota</taxon>
        <taxon>Metazoa</taxon>
        <taxon>Chordata</taxon>
        <taxon>Craniata</taxon>
        <taxon>Vertebrata</taxon>
        <taxon>Euteleostomi</taxon>
        <taxon>Actinopterygii</taxon>
        <taxon>Neopterygii</taxon>
        <taxon>Teleostei</taxon>
        <taxon>Neoteleostei</taxon>
        <taxon>Acanthomorphata</taxon>
        <taxon>Carangaria</taxon>
        <taxon>Pleuronectiformes</taxon>
        <taxon>Pleuronectoidei</taxon>
        <taxon>Pleuronectidae</taxon>
        <taxon>Pleuronectes</taxon>
    </lineage>
</organism>
<dbReference type="Proteomes" id="UP001153269">
    <property type="component" value="Unassembled WGS sequence"/>
</dbReference>
<gene>
    <name evidence="2" type="ORF">PLEPLA_LOCUS10547</name>
</gene>
<feature type="region of interest" description="Disordered" evidence="1">
    <location>
        <begin position="1"/>
        <end position="22"/>
    </location>
</feature>
<evidence type="ECO:0000313" key="3">
    <source>
        <dbReference type="Proteomes" id="UP001153269"/>
    </source>
</evidence>
<dbReference type="EMBL" id="CADEAL010000599">
    <property type="protein sequence ID" value="CAB1422630.1"/>
    <property type="molecule type" value="Genomic_DNA"/>
</dbReference>
<comment type="caution">
    <text evidence="2">The sequence shown here is derived from an EMBL/GenBank/DDBJ whole genome shotgun (WGS) entry which is preliminary data.</text>
</comment>
<feature type="compositionally biased region" description="Acidic residues" evidence="1">
    <location>
        <begin position="105"/>
        <end position="114"/>
    </location>
</feature>
<sequence>MSADALHGGKTSKDALNGFPFNSAAGGQSMLNSYGVGGADLDSKLRSDVLVGEQGSSEETGLMAPSVELDQLQAPWDGTDHSSPAHHMFNESDPILGPSALEAGFLEEEDEETQAGDRGAGGRRDPGGVFMLFKDIGVSEEPSADQTDLSASPPPPYVPPPPLSLSDITAHEPQDRLGHADVAESLTNPVDEEEEPGRGCWV</sequence>
<keyword evidence="3" id="KW-1185">Reference proteome</keyword>
<feature type="compositionally biased region" description="Basic and acidic residues" evidence="1">
    <location>
        <begin position="169"/>
        <end position="182"/>
    </location>
</feature>
<accession>A0A9N7U0U9</accession>
<evidence type="ECO:0000256" key="1">
    <source>
        <dbReference type="SAM" id="MobiDB-lite"/>
    </source>
</evidence>